<dbReference type="Pfam" id="PF13614">
    <property type="entry name" value="AAA_31"/>
    <property type="match status" value="1"/>
</dbReference>
<comment type="caution">
    <text evidence="2">The sequence shown here is derived from an EMBL/GenBank/DDBJ whole genome shotgun (WGS) entry which is preliminary data.</text>
</comment>
<evidence type="ECO:0000313" key="2">
    <source>
        <dbReference type="EMBL" id="KXA96688.1"/>
    </source>
</evidence>
<protein>
    <recommendedName>
        <fullName evidence="1">AAA domain-containing protein</fullName>
    </recommendedName>
</protein>
<sequence>PQSNPEDVILGTEEGVDVIPSNYDMRGVEDRLSAERNREMRLKMFLDNVDEGYDYTMIDSPPSLGVLYDNAILACQRVVIPIKDEDMSIVSIHRALDEIDELEKAFGTSIEILAIVPNLVRPDGVAASTLERLRNTDGLKEYLTPFEIRQRVAIRRSMKNRTTLYKHKASCDQVENFMKLADLVISKCEGGSKNGE</sequence>
<dbReference type="PANTHER" id="PTHR13696">
    <property type="entry name" value="P-LOOP CONTAINING NUCLEOSIDE TRIPHOSPHATE HYDROLASE"/>
    <property type="match status" value="1"/>
</dbReference>
<evidence type="ECO:0000259" key="1">
    <source>
        <dbReference type="Pfam" id="PF13614"/>
    </source>
</evidence>
<dbReference type="SUPFAM" id="SSF52540">
    <property type="entry name" value="P-loop containing nucleoside triphosphate hydrolases"/>
    <property type="match status" value="1"/>
</dbReference>
<dbReference type="EMBL" id="LHXR01000066">
    <property type="protein sequence ID" value="KXA96688.1"/>
    <property type="molecule type" value="Genomic_DNA"/>
</dbReference>
<organism evidence="2 3">
    <name type="scientific">candidate division MSBL1 archaeon SCGC-AAA259I09</name>
    <dbReference type="NCBI Taxonomy" id="1698267"/>
    <lineage>
        <taxon>Archaea</taxon>
        <taxon>Methanobacteriati</taxon>
        <taxon>Methanobacteriota</taxon>
        <taxon>candidate division MSBL1</taxon>
    </lineage>
</organism>
<dbReference type="AlphaFoldDB" id="A0A133UR64"/>
<proteinExistence type="predicted"/>
<dbReference type="Proteomes" id="UP000070463">
    <property type="component" value="Unassembled WGS sequence"/>
</dbReference>
<accession>A0A133UR64</accession>
<dbReference type="InterPro" id="IPR050678">
    <property type="entry name" value="DNA_Partitioning_ATPase"/>
</dbReference>
<feature type="domain" description="AAA" evidence="1">
    <location>
        <begin position="11"/>
        <end position="112"/>
    </location>
</feature>
<reference evidence="2 3" key="1">
    <citation type="journal article" date="2016" name="Sci. Rep.">
        <title>Metabolic traits of an uncultured archaeal lineage -MSBL1- from brine pools of the Red Sea.</title>
        <authorList>
            <person name="Mwirichia R."/>
            <person name="Alam I."/>
            <person name="Rashid M."/>
            <person name="Vinu M."/>
            <person name="Ba-Alawi W."/>
            <person name="Anthony Kamau A."/>
            <person name="Kamanda Ngugi D."/>
            <person name="Goker M."/>
            <person name="Klenk H.P."/>
            <person name="Bajic V."/>
            <person name="Stingl U."/>
        </authorList>
    </citation>
    <scope>NUCLEOTIDE SEQUENCE [LARGE SCALE GENOMIC DNA]</scope>
    <source>
        <strain evidence="2">SCGC-AAA259I09</strain>
    </source>
</reference>
<dbReference type="InterPro" id="IPR025669">
    <property type="entry name" value="AAA_dom"/>
</dbReference>
<evidence type="ECO:0000313" key="3">
    <source>
        <dbReference type="Proteomes" id="UP000070463"/>
    </source>
</evidence>
<feature type="non-terminal residue" evidence="2">
    <location>
        <position position="1"/>
    </location>
</feature>
<dbReference type="PANTHER" id="PTHR13696:SF99">
    <property type="entry name" value="COBYRINIC ACID AC-DIAMIDE SYNTHASE"/>
    <property type="match status" value="1"/>
</dbReference>
<dbReference type="Gene3D" id="3.40.50.300">
    <property type="entry name" value="P-loop containing nucleotide triphosphate hydrolases"/>
    <property type="match status" value="1"/>
</dbReference>
<name>A0A133UR64_9EURY</name>
<dbReference type="CDD" id="cd02042">
    <property type="entry name" value="ParAB_family"/>
    <property type="match status" value="1"/>
</dbReference>
<gene>
    <name evidence="2" type="ORF">AKJ37_04605</name>
</gene>
<dbReference type="InterPro" id="IPR027417">
    <property type="entry name" value="P-loop_NTPase"/>
</dbReference>
<keyword evidence="3" id="KW-1185">Reference proteome</keyword>